<accession>A0ABV3Z2G1</accession>
<keyword evidence="2 5" id="KW-0479">Metal-binding</keyword>
<evidence type="ECO:0000256" key="4">
    <source>
        <dbReference type="ARBA" id="ARBA00023235"/>
    </source>
</evidence>
<dbReference type="SUPFAM" id="SSF54826">
    <property type="entry name" value="Enolase N-terminal domain-like"/>
    <property type="match status" value="1"/>
</dbReference>
<dbReference type="Pfam" id="PF13378">
    <property type="entry name" value="MR_MLE_C"/>
    <property type="match status" value="1"/>
</dbReference>
<dbReference type="NCBIfam" id="NF042940">
    <property type="entry name" value="racemase_DgcA"/>
    <property type="match status" value="1"/>
</dbReference>
<dbReference type="InterPro" id="IPR013341">
    <property type="entry name" value="Mandelate_racemase_N_dom"/>
</dbReference>
<reference evidence="7 8" key="1">
    <citation type="submission" date="2024-05" db="EMBL/GenBank/DDBJ databases">
        <title>Three bacterial strains, DH-69, EH-24, and ECK-19 isolated from coastal sediments.</title>
        <authorList>
            <person name="Ye Y.-Q."/>
            <person name="Du Z.-J."/>
        </authorList>
    </citation>
    <scope>NUCLEOTIDE SEQUENCE [LARGE SCALE GENOMIC DNA]</scope>
    <source>
        <strain evidence="7 8">ECK-19</strain>
    </source>
</reference>
<evidence type="ECO:0000256" key="2">
    <source>
        <dbReference type="ARBA" id="ARBA00022723"/>
    </source>
</evidence>
<dbReference type="InterPro" id="IPR029065">
    <property type="entry name" value="Enolase_C-like"/>
</dbReference>
<evidence type="ECO:0000313" key="7">
    <source>
        <dbReference type="EMBL" id="MEX6632979.1"/>
    </source>
</evidence>
<gene>
    <name evidence="7" type="primary">dgcA</name>
    <name evidence="7" type="ORF">ABFZ84_05400</name>
</gene>
<dbReference type="EC" id="5.1.1.-" evidence="5"/>
<dbReference type="Proteomes" id="UP001560685">
    <property type="component" value="Unassembled WGS sequence"/>
</dbReference>
<dbReference type="PANTHER" id="PTHR48080">
    <property type="entry name" value="D-GALACTONATE DEHYDRATASE-RELATED"/>
    <property type="match status" value="1"/>
</dbReference>
<feature type="domain" description="Mandelate racemase/muconate lactonizing enzyme C-terminal" evidence="6">
    <location>
        <begin position="131"/>
        <end position="222"/>
    </location>
</feature>
<dbReference type="EMBL" id="JBEHZE010000001">
    <property type="protein sequence ID" value="MEX6632979.1"/>
    <property type="molecule type" value="Genomic_DNA"/>
</dbReference>
<protein>
    <recommendedName>
        <fullName evidence="5">Dipeptide epimerase</fullName>
        <ecNumber evidence="5">5.1.1.-</ecNumber>
    </recommendedName>
</protein>
<dbReference type="InterPro" id="IPR029017">
    <property type="entry name" value="Enolase-like_N"/>
</dbReference>
<name>A0ABV3Z2G1_9PROT</name>
<evidence type="ECO:0000259" key="6">
    <source>
        <dbReference type="SMART" id="SM00922"/>
    </source>
</evidence>
<dbReference type="InterPro" id="IPR034593">
    <property type="entry name" value="DgoD-like"/>
</dbReference>
<proteinExistence type="inferred from homology"/>
<dbReference type="CDD" id="cd03319">
    <property type="entry name" value="L-Ala-DL-Glu_epimerase"/>
    <property type="match status" value="1"/>
</dbReference>
<evidence type="ECO:0000256" key="5">
    <source>
        <dbReference type="RuleBase" id="RU366006"/>
    </source>
</evidence>
<dbReference type="SFLD" id="SFLDF00010">
    <property type="entry name" value="dipeptide_epimerase"/>
    <property type="match status" value="1"/>
</dbReference>
<dbReference type="NCBIfam" id="NF011708">
    <property type="entry name" value="PRK15129.1"/>
    <property type="match status" value="1"/>
</dbReference>
<keyword evidence="8" id="KW-1185">Reference proteome</keyword>
<comment type="similarity">
    <text evidence="1 5">Belongs to the mandelate racemase/muconate lactonizing enzyme family.</text>
</comment>
<dbReference type="Gene3D" id="3.30.390.10">
    <property type="entry name" value="Enolase-like, N-terminal domain"/>
    <property type="match status" value="1"/>
</dbReference>
<dbReference type="RefSeq" id="WP_369312915.1">
    <property type="nucleotide sequence ID" value="NZ_JBEHZE010000001.1"/>
</dbReference>
<evidence type="ECO:0000313" key="8">
    <source>
        <dbReference type="Proteomes" id="UP001560685"/>
    </source>
</evidence>
<dbReference type="InterPro" id="IPR034603">
    <property type="entry name" value="Dipeptide_epimerase"/>
</dbReference>
<dbReference type="Gene3D" id="3.20.20.120">
    <property type="entry name" value="Enolase-like C-terminal domain"/>
    <property type="match status" value="1"/>
</dbReference>
<evidence type="ECO:0000256" key="3">
    <source>
        <dbReference type="ARBA" id="ARBA00022842"/>
    </source>
</evidence>
<dbReference type="SMART" id="SM00922">
    <property type="entry name" value="MR_MLE"/>
    <property type="match status" value="1"/>
</dbReference>
<comment type="caution">
    <text evidence="7">The sequence shown here is derived from an EMBL/GenBank/DDBJ whole genome shotgun (WGS) entry which is preliminary data.</text>
</comment>
<dbReference type="SFLD" id="SFLDG00180">
    <property type="entry name" value="muconate_cycloisomerase"/>
    <property type="match status" value="1"/>
</dbReference>
<organism evidence="7 8">
    <name type="scientific">Hyphococcus lacteus</name>
    <dbReference type="NCBI Taxonomy" id="3143536"/>
    <lineage>
        <taxon>Bacteria</taxon>
        <taxon>Pseudomonadati</taxon>
        <taxon>Pseudomonadota</taxon>
        <taxon>Alphaproteobacteria</taxon>
        <taxon>Parvularculales</taxon>
        <taxon>Parvularculaceae</taxon>
        <taxon>Hyphococcus</taxon>
    </lineage>
</organism>
<comment type="cofactor">
    <cofactor evidence="5">
        <name>Mg(2+)</name>
        <dbReference type="ChEBI" id="CHEBI:18420"/>
    </cofactor>
    <text evidence="5">Binds 1 Mg(2+) ion per subunit.</text>
</comment>
<evidence type="ECO:0000256" key="1">
    <source>
        <dbReference type="ARBA" id="ARBA00008031"/>
    </source>
</evidence>
<sequence length="330" mass="35822">MLRQIRSRIESWPLSSPFRISRGVKTAADVVFVEITQGDFSGRGECVPYLRYGETCESVSAQIEKAGDAIRNGITRDELLSLMPPGAARNAVDCAMWDLEAKIAATPVNRSLNVEPLRSITTALTVGLDTPEKMADAAQRLKGSALIKVKVDNNMPAACLRAVRNIIPDAAMIVDPNESWDVDLLEKLQPLLLELQTTFVEQPIPSEQDATLKGFAPLVPNCADESCHSTAGLEALAEHYQMINIKLDKTGGLTEGLRLINRARELNFDIMVGCMVCTSLSIAPALHLAQMADYADLDGPLWIAKDRDGGVTMVDGKLNLPQNAVWGGPN</sequence>
<keyword evidence="3 5" id="KW-0460">Magnesium</keyword>
<keyword evidence="4 5" id="KW-0413">Isomerase</keyword>
<dbReference type="InterPro" id="IPR036849">
    <property type="entry name" value="Enolase-like_C_sf"/>
</dbReference>
<dbReference type="SUPFAM" id="SSF51604">
    <property type="entry name" value="Enolase C-terminal domain-like"/>
    <property type="match status" value="1"/>
</dbReference>
<dbReference type="SFLD" id="SFLDS00001">
    <property type="entry name" value="Enolase"/>
    <property type="match status" value="1"/>
</dbReference>
<dbReference type="PANTHER" id="PTHR48080:SF3">
    <property type="entry name" value="ENOLASE SUPERFAMILY MEMBER DDB_G0284701"/>
    <property type="match status" value="1"/>
</dbReference>
<dbReference type="InterPro" id="IPR013342">
    <property type="entry name" value="Mandelate_racemase_C"/>
</dbReference>
<dbReference type="Pfam" id="PF02746">
    <property type="entry name" value="MR_MLE_N"/>
    <property type="match status" value="1"/>
</dbReference>